<evidence type="ECO:0000313" key="3">
    <source>
        <dbReference type="EMBL" id="PZX93324.1"/>
    </source>
</evidence>
<dbReference type="EMBL" id="QKXH01000006">
    <property type="protein sequence ID" value="PZX93324.1"/>
    <property type="molecule type" value="Genomic_DNA"/>
</dbReference>
<dbReference type="Pfam" id="PF06580">
    <property type="entry name" value="His_kinase"/>
    <property type="match status" value="1"/>
</dbReference>
<organism evidence="3 4">
    <name type="scientific">Flavobacterium aquariorum</name>
    <dbReference type="NCBI Taxonomy" id="2217670"/>
    <lineage>
        <taxon>Bacteria</taxon>
        <taxon>Pseudomonadati</taxon>
        <taxon>Bacteroidota</taxon>
        <taxon>Flavobacteriia</taxon>
        <taxon>Flavobacteriales</taxon>
        <taxon>Flavobacteriaceae</taxon>
        <taxon>Flavobacterium</taxon>
    </lineage>
</organism>
<feature type="transmembrane region" description="Helical" evidence="1">
    <location>
        <begin position="78"/>
        <end position="96"/>
    </location>
</feature>
<name>A0A2W7TUU2_9FLAO</name>
<proteinExistence type="predicted"/>
<feature type="transmembrane region" description="Helical" evidence="1">
    <location>
        <begin position="40"/>
        <end position="58"/>
    </location>
</feature>
<keyword evidence="4" id="KW-1185">Reference proteome</keyword>
<dbReference type="AlphaFoldDB" id="A0A2W7TUU2"/>
<dbReference type="Proteomes" id="UP000249177">
    <property type="component" value="Unassembled WGS sequence"/>
</dbReference>
<keyword evidence="1" id="KW-0472">Membrane</keyword>
<feature type="domain" description="Signal transduction histidine kinase internal region" evidence="2">
    <location>
        <begin position="153"/>
        <end position="229"/>
    </location>
</feature>
<keyword evidence="3" id="KW-0808">Transferase</keyword>
<feature type="transmembrane region" description="Helical" evidence="1">
    <location>
        <begin position="108"/>
        <end position="127"/>
    </location>
</feature>
<evidence type="ECO:0000259" key="2">
    <source>
        <dbReference type="Pfam" id="PF06580"/>
    </source>
</evidence>
<dbReference type="OrthoDB" id="9809908at2"/>
<dbReference type="InterPro" id="IPR050640">
    <property type="entry name" value="Bact_2-comp_sensor_kinase"/>
</dbReference>
<dbReference type="GO" id="GO:0000155">
    <property type="term" value="F:phosphorelay sensor kinase activity"/>
    <property type="evidence" value="ECO:0007669"/>
    <property type="project" value="InterPro"/>
</dbReference>
<dbReference type="PANTHER" id="PTHR34220">
    <property type="entry name" value="SENSOR HISTIDINE KINASE YPDA"/>
    <property type="match status" value="1"/>
</dbReference>
<protein>
    <submittedName>
        <fullName evidence="3">Histidine kinase</fullName>
    </submittedName>
</protein>
<evidence type="ECO:0000313" key="4">
    <source>
        <dbReference type="Proteomes" id="UP000249177"/>
    </source>
</evidence>
<gene>
    <name evidence="3" type="ORF">DOS84_10685</name>
</gene>
<keyword evidence="3" id="KW-0418">Kinase</keyword>
<comment type="caution">
    <text evidence="3">The sequence shown here is derived from an EMBL/GenBank/DDBJ whole genome shotgun (WGS) entry which is preliminary data.</text>
</comment>
<keyword evidence="1" id="KW-1133">Transmembrane helix</keyword>
<dbReference type="InterPro" id="IPR010559">
    <property type="entry name" value="Sig_transdc_His_kin_internal"/>
</dbReference>
<dbReference type="GO" id="GO:0016020">
    <property type="term" value="C:membrane"/>
    <property type="evidence" value="ECO:0007669"/>
    <property type="project" value="InterPro"/>
</dbReference>
<accession>A0A2W7TUU2</accession>
<reference evidence="3 4" key="1">
    <citation type="submission" date="2018-06" db="EMBL/GenBank/DDBJ databases">
        <title>Flavobacterium sp IMCC34762, genome.</title>
        <authorList>
            <person name="Joung Y."/>
            <person name="Cho J."/>
            <person name="Song J."/>
        </authorList>
    </citation>
    <scope>NUCLEOTIDE SEQUENCE [LARGE SCALE GENOMIC DNA]</scope>
    <source>
        <strain evidence="3 4">IMCC34762</strain>
    </source>
</reference>
<dbReference type="PANTHER" id="PTHR34220:SF7">
    <property type="entry name" value="SENSOR HISTIDINE KINASE YPDA"/>
    <property type="match status" value="1"/>
</dbReference>
<dbReference type="RefSeq" id="WP_111410114.1">
    <property type="nucleotide sequence ID" value="NZ_QKXH01000006.1"/>
</dbReference>
<evidence type="ECO:0000256" key="1">
    <source>
        <dbReference type="SAM" id="Phobius"/>
    </source>
</evidence>
<sequence>MNNQPFKVSPWLIWSSSLAIGLLSSVPKIAELHIKPEEALVNSLITFLFAIFVWYLNIYMLPKTYKRNDSKGVSILRLLWNLIVGIGVMLALSYLQQLLLPYLEFGPAMLMFEVRGVFINLIFYMFLQILYQSHYNQQVGVAFERSKSINLGAQYELLKQQINPHFLFNSLNTLKSMVETNDEHSVEFILKLSDFYRFTLESRKLDLIRLGEELQIVNAYMFLLKSRFEAGIDLTIDVEEKYMNSLIPPFTLQLLIENCVKHNVVSLDKPLLIKIYSERDFIVIENGIRLKTNSETSTGIGIENINQRYVHLANKKIEITDANNTFAIKLPIIYEHFNH</sequence>
<keyword evidence="1" id="KW-0812">Transmembrane</keyword>